<dbReference type="GO" id="GO:0008270">
    <property type="term" value="F:zinc ion binding"/>
    <property type="evidence" value="ECO:0007669"/>
    <property type="project" value="UniProtKB-KW"/>
</dbReference>
<feature type="region of interest" description="Disordered" evidence="5">
    <location>
        <begin position="680"/>
        <end position="717"/>
    </location>
</feature>
<feature type="compositionally biased region" description="Basic and acidic residues" evidence="5">
    <location>
        <begin position="156"/>
        <end position="171"/>
    </location>
</feature>
<protein>
    <submittedName>
        <fullName evidence="7">Squamosa promoter binding protein(SBP) domain containing protein</fullName>
    </submittedName>
</protein>
<dbReference type="STRING" id="105231.A0A1Y1HYN7"/>
<evidence type="ECO:0000256" key="5">
    <source>
        <dbReference type="SAM" id="MobiDB-lite"/>
    </source>
</evidence>
<keyword evidence="2" id="KW-0863">Zinc-finger</keyword>
<feature type="compositionally biased region" description="Basic and acidic residues" evidence="5">
    <location>
        <begin position="224"/>
        <end position="237"/>
    </location>
</feature>
<dbReference type="InterPro" id="IPR044817">
    <property type="entry name" value="SBP-like"/>
</dbReference>
<keyword evidence="3" id="KW-0862">Zinc</keyword>
<dbReference type="PROSITE" id="PS51141">
    <property type="entry name" value="ZF_SBP"/>
    <property type="match status" value="1"/>
</dbReference>
<dbReference type="GO" id="GO:0001216">
    <property type="term" value="F:DNA-binding transcription activator activity"/>
    <property type="evidence" value="ECO:0000318"/>
    <property type="project" value="GO_Central"/>
</dbReference>
<evidence type="ECO:0000259" key="6">
    <source>
        <dbReference type="PROSITE" id="PS51141"/>
    </source>
</evidence>
<dbReference type="SUPFAM" id="SSF103612">
    <property type="entry name" value="SBT domain"/>
    <property type="match status" value="1"/>
</dbReference>
<dbReference type="GO" id="GO:0000976">
    <property type="term" value="F:transcription cis-regulatory region binding"/>
    <property type="evidence" value="ECO:0000318"/>
    <property type="project" value="GO_Central"/>
</dbReference>
<dbReference type="InterPro" id="IPR036893">
    <property type="entry name" value="SBP_sf"/>
</dbReference>
<name>A0A1Y1HYN7_KLENI</name>
<reference evidence="7 8" key="1">
    <citation type="journal article" date="2014" name="Nat. Commun.">
        <title>Klebsormidium flaccidum genome reveals primary factors for plant terrestrial adaptation.</title>
        <authorList>
            <person name="Hori K."/>
            <person name="Maruyama F."/>
            <person name="Fujisawa T."/>
            <person name="Togashi T."/>
            <person name="Yamamoto N."/>
            <person name="Seo M."/>
            <person name="Sato S."/>
            <person name="Yamada T."/>
            <person name="Mori H."/>
            <person name="Tajima N."/>
            <person name="Moriyama T."/>
            <person name="Ikeuchi M."/>
            <person name="Watanabe M."/>
            <person name="Wada H."/>
            <person name="Kobayashi K."/>
            <person name="Saito M."/>
            <person name="Masuda T."/>
            <person name="Sasaki-Sekimoto Y."/>
            <person name="Mashiguchi K."/>
            <person name="Awai K."/>
            <person name="Shimojima M."/>
            <person name="Masuda S."/>
            <person name="Iwai M."/>
            <person name="Nobusawa T."/>
            <person name="Narise T."/>
            <person name="Kondo S."/>
            <person name="Saito H."/>
            <person name="Sato R."/>
            <person name="Murakawa M."/>
            <person name="Ihara Y."/>
            <person name="Oshima-Yamada Y."/>
            <person name="Ohtaka K."/>
            <person name="Satoh M."/>
            <person name="Sonobe K."/>
            <person name="Ishii M."/>
            <person name="Ohtani R."/>
            <person name="Kanamori-Sato M."/>
            <person name="Honoki R."/>
            <person name="Miyazaki D."/>
            <person name="Mochizuki H."/>
            <person name="Umetsu J."/>
            <person name="Higashi K."/>
            <person name="Shibata D."/>
            <person name="Kamiya Y."/>
            <person name="Sato N."/>
            <person name="Nakamura Y."/>
            <person name="Tabata S."/>
            <person name="Ida S."/>
            <person name="Kurokawa K."/>
            <person name="Ohta H."/>
        </authorList>
    </citation>
    <scope>NUCLEOTIDE SEQUENCE [LARGE SCALE GENOMIC DNA]</scope>
    <source>
        <strain evidence="7 8">NIES-2285</strain>
    </source>
</reference>
<evidence type="ECO:0000256" key="3">
    <source>
        <dbReference type="ARBA" id="ARBA00022833"/>
    </source>
</evidence>
<dbReference type="AlphaFoldDB" id="A0A1Y1HYN7"/>
<dbReference type="PANTHER" id="PTHR31251">
    <property type="entry name" value="SQUAMOSA PROMOTER-BINDING-LIKE PROTEIN 4"/>
    <property type="match status" value="1"/>
</dbReference>
<feature type="compositionally biased region" description="Basic and acidic residues" evidence="5">
    <location>
        <begin position="123"/>
        <end position="142"/>
    </location>
</feature>
<evidence type="ECO:0000256" key="1">
    <source>
        <dbReference type="ARBA" id="ARBA00022723"/>
    </source>
</evidence>
<accession>A0A1Y1HYN7</accession>
<evidence type="ECO:0000256" key="2">
    <source>
        <dbReference type="ARBA" id="ARBA00022771"/>
    </source>
</evidence>
<evidence type="ECO:0000256" key="4">
    <source>
        <dbReference type="SAM" id="Coils"/>
    </source>
</evidence>
<keyword evidence="4" id="KW-0175">Coiled coil</keyword>
<dbReference type="PANTHER" id="PTHR31251:SF169">
    <property type="entry name" value="SQUAMOSA PROMOTER-BINDING-LIKE PROTEIN 8"/>
    <property type="match status" value="1"/>
</dbReference>
<gene>
    <name evidence="7" type="ORF">KFL_001070150</name>
</gene>
<dbReference type="Proteomes" id="UP000054558">
    <property type="component" value="Unassembled WGS sequence"/>
</dbReference>
<evidence type="ECO:0000313" key="8">
    <source>
        <dbReference type="Proteomes" id="UP000054558"/>
    </source>
</evidence>
<keyword evidence="8" id="KW-1185">Reference proteome</keyword>
<organism evidence="7 8">
    <name type="scientific">Klebsormidium nitens</name>
    <name type="common">Green alga</name>
    <name type="synonym">Ulothrix nitens</name>
    <dbReference type="NCBI Taxonomy" id="105231"/>
    <lineage>
        <taxon>Eukaryota</taxon>
        <taxon>Viridiplantae</taxon>
        <taxon>Streptophyta</taxon>
        <taxon>Klebsormidiophyceae</taxon>
        <taxon>Klebsormidiales</taxon>
        <taxon>Klebsormidiaceae</taxon>
        <taxon>Klebsormidium</taxon>
    </lineage>
</organism>
<feature type="compositionally biased region" description="Pro residues" evidence="5">
    <location>
        <begin position="649"/>
        <end position="663"/>
    </location>
</feature>
<keyword evidence="1" id="KW-0479">Metal-binding</keyword>
<dbReference type="OrthoDB" id="514967at2759"/>
<proteinExistence type="predicted"/>
<dbReference type="EMBL" id="DF237056">
    <property type="protein sequence ID" value="GAQ82309.1"/>
    <property type="molecule type" value="Genomic_DNA"/>
</dbReference>
<dbReference type="Gene3D" id="4.10.1100.10">
    <property type="entry name" value="Transcription factor, SBP-box domain"/>
    <property type="match status" value="1"/>
</dbReference>
<feature type="region of interest" description="Disordered" evidence="5">
    <location>
        <begin position="614"/>
        <end position="664"/>
    </location>
</feature>
<feature type="region of interest" description="Disordered" evidence="5">
    <location>
        <begin position="99"/>
        <end position="318"/>
    </location>
</feature>
<sequence>MGDAVSKRHALQTETMVEGDSPVIQGAQPEPAEDARVGDGSTVEGGVEGSIAEAESKQDNAAKGDAASIEGPVSAQELGLGDEAERATLVEKAQVGVLEGGRKEGSAEEGASSAQVVASNPERPGEGGAEDRGGARAEKEGNGAELASEGANEGQKASDPEERTGPMDAEKGGIASTRVDGPDCAGALEAARSFGTEGIPAQVESNAGPLVGGPDSGAIAWPFEDGKGEGKGEKAEQETLGQADSVLVAEAEPITKQNAEPKPGEDQSKAGGGDTLDAAFPNAPGSGGYLARSHPSFNRGKSFGHSPGEEKADTRSLAPSKGDLVLNLVNDLGPIRAGGQFSSGGILPLTSTDQPGAATWQQQLLALQNSGKAGGGEDLAVGPLVRKSEGLSQDLNLTWAGVAEADHASEEVTKNLEAQLAVLQKVAATRFGDKSGAPPSVEKESHEETMRKLKAELASLEQRAAAQNLHKKGGQSVRGRGRGFAELRMAVPPGLNLGAPVSVSGEAVGASTEELLREGSEGGLTRLRKRRRPNGSYNCQVEGCEENLEHAKAYNKRHHVCWVHSRAWEVLIHGVLSRFCQQCSRFHDVRAFDEIKRSCRERLLHHNKRRRTILDMGDAARGSGDVSDKEKEPPPPAKDSAAKVKRARPPPQDTPPKSAPEPDPLARALDTLMKAREQLGGGRTDISRPPPDRLTFSTAPGPPPGTYESNPLNRPGANLLLNPTTPMRHNSTELTLSRRTSGFEVLDQVTGRAGGGVNTFPLGGSLAQSFQSPPGEQYPPAPMSRQLASVPTGFERLLQTPPRAESAGQGVDRAHSPFLDILMRSQHALRDPSPQKGFELTQHRFSQALQEAEKAQLERPNDLASEVAIRSPLLAAYVPEYDGMRAARAGNNAATNNTANSSLRSPTYDMLTDFIGGGQRGGGTLPLGFAERDAGGGQSLFDSGLGMARDHSSAHASSLLRLMSSHVESASPVKEPTNFLRGLDGPLGLYGLPSQGHVQPPRDQPGSWLANNDQREQTAALHREFQRLIQSQTRAADLGGGAEGAQAPFAGLSSQLGFQGQEPALGNRGFKLNDWTFN</sequence>
<feature type="coiled-coil region" evidence="4">
    <location>
        <begin position="443"/>
        <end position="470"/>
    </location>
</feature>
<feature type="region of interest" description="Disordered" evidence="5">
    <location>
        <begin position="1"/>
        <end position="82"/>
    </location>
</feature>
<feature type="domain" description="SBP-type" evidence="6">
    <location>
        <begin position="536"/>
        <end position="613"/>
    </location>
</feature>
<dbReference type="GO" id="GO:0005634">
    <property type="term" value="C:nucleus"/>
    <property type="evidence" value="ECO:0000318"/>
    <property type="project" value="GO_Central"/>
</dbReference>
<dbReference type="InterPro" id="IPR004333">
    <property type="entry name" value="SBP_dom"/>
</dbReference>
<dbReference type="Pfam" id="PF03110">
    <property type="entry name" value="SBP"/>
    <property type="match status" value="1"/>
</dbReference>
<evidence type="ECO:0000313" key="7">
    <source>
        <dbReference type="EMBL" id="GAQ82309.1"/>
    </source>
</evidence>